<feature type="non-terminal residue" evidence="1">
    <location>
        <position position="1"/>
    </location>
</feature>
<gene>
    <name evidence="1" type="ORF">RF091_19965</name>
</gene>
<reference evidence="1 2" key="1">
    <citation type="submission" date="2023-07" db="EMBL/GenBank/DDBJ databases">
        <title>Pathogens genome sequencing project 196.</title>
        <authorList>
            <person name="Cao X."/>
        </authorList>
    </citation>
    <scope>NUCLEOTIDE SEQUENCE [LARGE SCALE GENOMIC DNA]</scope>
    <source>
        <strain evidence="1 2">SM41</strain>
    </source>
</reference>
<sequence>MKKLDAQVKDYLEEAFSEPAYTKQLLNRKAPLSMWLKYWNIAFRIFFSNKQGPSKLFREPCEATA</sequence>
<organism evidence="1 2">
    <name type="scientific">Serratia marcescens</name>
    <dbReference type="NCBI Taxonomy" id="615"/>
    <lineage>
        <taxon>Bacteria</taxon>
        <taxon>Pseudomonadati</taxon>
        <taxon>Pseudomonadota</taxon>
        <taxon>Gammaproteobacteria</taxon>
        <taxon>Enterobacterales</taxon>
        <taxon>Yersiniaceae</taxon>
        <taxon>Serratia</taxon>
    </lineage>
</organism>
<evidence type="ECO:0000313" key="1">
    <source>
        <dbReference type="EMBL" id="MDQ9557772.1"/>
    </source>
</evidence>
<evidence type="ECO:0000313" key="2">
    <source>
        <dbReference type="Proteomes" id="UP001234811"/>
    </source>
</evidence>
<dbReference type="RefSeq" id="WP_309213234.1">
    <property type="nucleotide sequence ID" value="NZ_JAVIPQ010000364.1"/>
</dbReference>
<dbReference type="EMBL" id="JAVIPQ010000364">
    <property type="protein sequence ID" value="MDQ9557772.1"/>
    <property type="molecule type" value="Genomic_DNA"/>
</dbReference>
<comment type="caution">
    <text evidence="1">The sequence shown here is derived from an EMBL/GenBank/DDBJ whole genome shotgun (WGS) entry which is preliminary data.</text>
</comment>
<proteinExistence type="predicted"/>
<dbReference type="AlphaFoldDB" id="A0ABD5BN34"/>
<dbReference type="Proteomes" id="UP001234811">
    <property type="component" value="Unassembled WGS sequence"/>
</dbReference>
<protein>
    <submittedName>
        <fullName evidence="1">DUF1902 domain-containing protein</fullName>
    </submittedName>
</protein>
<name>A0ABD5BN34_SERMA</name>
<accession>A0ABD5BN34</accession>